<feature type="region of interest" description="Disordered" evidence="1">
    <location>
        <begin position="583"/>
        <end position="629"/>
    </location>
</feature>
<proteinExistence type="predicted"/>
<dbReference type="AlphaFoldDB" id="A0A517T624"/>
<dbReference type="Gene3D" id="3.10.560.10">
    <property type="entry name" value="Outer membrane lipoprotein wza domain like"/>
    <property type="match status" value="1"/>
</dbReference>
<dbReference type="OrthoDB" id="291158at2"/>
<dbReference type="RefSeq" id="WP_145260414.1">
    <property type="nucleotide sequence ID" value="NZ_CP036316.1"/>
</dbReference>
<accession>A0A517T624</accession>
<dbReference type="KEGG" id="chya:V22_10380"/>
<evidence type="ECO:0008006" key="5">
    <source>
        <dbReference type="Google" id="ProtNLM"/>
    </source>
</evidence>
<organism evidence="3 4">
    <name type="scientific">Calycomorphotria hydatis</name>
    <dbReference type="NCBI Taxonomy" id="2528027"/>
    <lineage>
        <taxon>Bacteria</taxon>
        <taxon>Pseudomonadati</taxon>
        <taxon>Planctomycetota</taxon>
        <taxon>Planctomycetia</taxon>
        <taxon>Planctomycetales</taxon>
        <taxon>Planctomycetaceae</taxon>
        <taxon>Calycomorphotria</taxon>
    </lineage>
</organism>
<keyword evidence="4" id="KW-1185">Reference proteome</keyword>
<evidence type="ECO:0000313" key="4">
    <source>
        <dbReference type="Proteomes" id="UP000319976"/>
    </source>
</evidence>
<dbReference type="EMBL" id="CP036316">
    <property type="protein sequence ID" value="QDT63813.1"/>
    <property type="molecule type" value="Genomic_DNA"/>
</dbReference>
<keyword evidence="2" id="KW-0812">Transmembrane</keyword>
<feature type="transmembrane region" description="Helical" evidence="2">
    <location>
        <begin position="407"/>
        <end position="429"/>
    </location>
</feature>
<name>A0A517T624_9PLAN</name>
<protein>
    <recommendedName>
        <fullName evidence="5">SLBB domain protein</fullName>
    </recommendedName>
</protein>
<keyword evidence="2" id="KW-1133">Transmembrane helix</keyword>
<feature type="compositionally biased region" description="Polar residues" evidence="1">
    <location>
        <begin position="601"/>
        <end position="610"/>
    </location>
</feature>
<sequence>MPSARDHQRRFHQVRTQMPVMIRGLVAVIVVVSLAAPGLAATPQVASGKRTRPHVHVYEAKQKTDTYIGIIGQVSRPGTYHLSGQTADLATLLQDAGGLTTEATGSIRLIRNGRAGQQIYYHDQIQFKLKPGDVLCVDGQRGRRFGVNGVSQIGFQSEREMASATSETLPPRQIAIIGALDRPTVLKVRGEDANVPRMLQLLGQNHISPQNVRLIAAGMQSRKYGPEELLPDGTVLVLEPYRVIRDQLPEFPPAIEASAQPESMNSVPELATDSEVLSPLPGMLAHSTPTMMQLPAPKSSSSTLSDLTLMPRLEMLPPPPESHVATNSIESDVAIAGTEIAGSHLSFLPPDPGPLPNGTSVPGLNGPQFYADNTNNDANTVDDSSSEVIEVATIAGTTPMAATGTSVGWTIIGVLAAVIGATASAFVAVRKIMLSTRMRDRLIVAMKPRRVRKRVRAAVTPALIPEPVAPVAQVEIEKITKPEIIEKPEEIQAKEVIEEPQEEVVAAREPELSDSLSTLIRGTLLIEEEPVHLPTAIRLHGRSLGMLRLRIDDSEATLSQPHFAKNRSGQRREILSQMAAVMDDAPSTSKTEGIRIDEPQNAVQGKSQPQMDAGPLARALARQSAAKKS</sequence>
<keyword evidence="2" id="KW-0472">Membrane</keyword>
<reference evidence="3 4" key="1">
    <citation type="submission" date="2019-02" db="EMBL/GenBank/DDBJ databases">
        <title>Deep-cultivation of Planctomycetes and their phenomic and genomic characterization uncovers novel biology.</title>
        <authorList>
            <person name="Wiegand S."/>
            <person name="Jogler M."/>
            <person name="Boedeker C."/>
            <person name="Pinto D."/>
            <person name="Vollmers J."/>
            <person name="Rivas-Marin E."/>
            <person name="Kohn T."/>
            <person name="Peeters S.H."/>
            <person name="Heuer A."/>
            <person name="Rast P."/>
            <person name="Oberbeckmann S."/>
            <person name="Bunk B."/>
            <person name="Jeske O."/>
            <person name="Meyerdierks A."/>
            <person name="Storesund J.E."/>
            <person name="Kallscheuer N."/>
            <person name="Luecker S."/>
            <person name="Lage O.M."/>
            <person name="Pohl T."/>
            <person name="Merkel B.J."/>
            <person name="Hornburger P."/>
            <person name="Mueller R.-W."/>
            <person name="Bruemmer F."/>
            <person name="Labrenz M."/>
            <person name="Spormann A.M."/>
            <person name="Op den Camp H."/>
            <person name="Overmann J."/>
            <person name="Amann R."/>
            <person name="Jetten M.S.M."/>
            <person name="Mascher T."/>
            <person name="Medema M.H."/>
            <person name="Devos D.P."/>
            <person name="Kaster A.-K."/>
            <person name="Ovreas L."/>
            <person name="Rohde M."/>
            <person name="Galperin M.Y."/>
            <person name="Jogler C."/>
        </authorList>
    </citation>
    <scope>NUCLEOTIDE SEQUENCE [LARGE SCALE GENOMIC DNA]</scope>
    <source>
        <strain evidence="3 4">V22</strain>
    </source>
</reference>
<evidence type="ECO:0000256" key="1">
    <source>
        <dbReference type="SAM" id="MobiDB-lite"/>
    </source>
</evidence>
<evidence type="ECO:0000256" key="2">
    <source>
        <dbReference type="SAM" id="Phobius"/>
    </source>
</evidence>
<evidence type="ECO:0000313" key="3">
    <source>
        <dbReference type="EMBL" id="QDT63813.1"/>
    </source>
</evidence>
<gene>
    <name evidence="3" type="ORF">V22_10380</name>
</gene>
<dbReference type="Proteomes" id="UP000319976">
    <property type="component" value="Chromosome"/>
</dbReference>